<dbReference type="RefSeq" id="WP_314518870.1">
    <property type="nucleotide sequence ID" value="NZ_JASJOU010000020.1"/>
</dbReference>
<gene>
    <name evidence="3" type="ORF">QNI22_36010</name>
</gene>
<evidence type="ECO:0000259" key="2">
    <source>
        <dbReference type="Pfam" id="PF00174"/>
    </source>
</evidence>
<keyword evidence="1" id="KW-1133">Transmembrane helix</keyword>
<dbReference type="Gene3D" id="3.90.420.10">
    <property type="entry name" value="Oxidoreductase, molybdopterin-binding domain"/>
    <property type="match status" value="1"/>
</dbReference>
<organism evidence="3 4">
    <name type="scientific">Xanthocytophaga agilis</name>
    <dbReference type="NCBI Taxonomy" id="3048010"/>
    <lineage>
        <taxon>Bacteria</taxon>
        <taxon>Pseudomonadati</taxon>
        <taxon>Bacteroidota</taxon>
        <taxon>Cytophagia</taxon>
        <taxon>Cytophagales</taxon>
        <taxon>Rhodocytophagaceae</taxon>
        <taxon>Xanthocytophaga</taxon>
    </lineage>
</organism>
<dbReference type="EMBL" id="JASJOU010000020">
    <property type="protein sequence ID" value="MDJ1506121.1"/>
    <property type="molecule type" value="Genomic_DNA"/>
</dbReference>
<proteinExistence type="predicted"/>
<dbReference type="Proteomes" id="UP001232063">
    <property type="component" value="Unassembled WGS sequence"/>
</dbReference>
<comment type="caution">
    <text evidence="3">The sequence shown here is derived from an EMBL/GenBank/DDBJ whole genome shotgun (WGS) entry which is preliminary data.</text>
</comment>
<name>A0AAE3R9I3_9BACT</name>
<sequence>MENKELKRPSFEATIDRKIKRRTFISFASFFALSGLGLGAWKWLYNSPEEISGITAGAHKPLRDALNTSEQVFKQVYSNTHLVKTYPKSMAATNVRVNGDIGLTDETFRVQDWQLEVEKEAGKLLTIGMEQLKKLPKTEIIYSFKCIEGWDQIQHWGGLRFSDFIQHFNLESQSKKAYVGMQTPDEQYYVGIDRESTLHPQTILAYEMNGYPIPVENGAPLRLIIPVKYGVKNLKRIGKITFSDTRPRDFWAEQGYDYYSGL</sequence>
<dbReference type="PANTHER" id="PTHR43032">
    <property type="entry name" value="PROTEIN-METHIONINE-SULFOXIDE REDUCTASE"/>
    <property type="match status" value="1"/>
</dbReference>
<dbReference type="InterPro" id="IPR036374">
    <property type="entry name" value="OxRdtase_Mopterin-bd_sf"/>
</dbReference>
<dbReference type="SUPFAM" id="SSF56524">
    <property type="entry name" value="Oxidoreductase molybdopterin-binding domain"/>
    <property type="match status" value="1"/>
</dbReference>
<protein>
    <submittedName>
        <fullName evidence="3">Molybdopterin-dependent oxidoreductase</fullName>
    </submittedName>
</protein>
<evidence type="ECO:0000256" key="1">
    <source>
        <dbReference type="SAM" id="Phobius"/>
    </source>
</evidence>
<evidence type="ECO:0000313" key="3">
    <source>
        <dbReference type="EMBL" id="MDJ1506121.1"/>
    </source>
</evidence>
<evidence type="ECO:0000313" key="4">
    <source>
        <dbReference type="Proteomes" id="UP001232063"/>
    </source>
</evidence>
<keyword evidence="4" id="KW-1185">Reference proteome</keyword>
<dbReference type="InterPro" id="IPR000572">
    <property type="entry name" value="OxRdtase_Mopterin-bd_dom"/>
</dbReference>
<keyword evidence="1" id="KW-0472">Membrane</keyword>
<dbReference type="Pfam" id="PF00174">
    <property type="entry name" value="Oxidored_molyb"/>
    <property type="match status" value="1"/>
</dbReference>
<reference evidence="3" key="1">
    <citation type="submission" date="2023-05" db="EMBL/GenBank/DDBJ databases">
        <authorList>
            <person name="Zhang X."/>
        </authorList>
    </citation>
    <scope>NUCLEOTIDE SEQUENCE</scope>
    <source>
        <strain evidence="3">BD1B2-1</strain>
    </source>
</reference>
<feature type="domain" description="Oxidoreductase molybdopterin-binding" evidence="2">
    <location>
        <begin position="108"/>
        <end position="251"/>
    </location>
</feature>
<dbReference type="AlphaFoldDB" id="A0AAE3R9I3"/>
<feature type="transmembrane region" description="Helical" evidence="1">
    <location>
        <begin position="24"/>
        <end position="44"/>
    </location>
</feature>
<keyword evidence="1" id="KW-0812">Transmembrane</keyword>
<accession>A0AAE3R9I3</accession>